<sequence>MIQIEALGAENLTEGDRFLTYLNGDTRFVFTYEAKSVQFLTEVSKTVIYDVAMKLIRKFESFKVTPFGVESENVIAFQFTPDRSRVDIKKMPSESLNTIEETSFPAPVFFKEFSLAYEHFLKPLAKAQKEEDEIPREVVQMREILDLLKEQA</sequence>
<gene>
    <name evidence="1" type="ORF">J9317_02220</name>
</gene>
<dbReference type="Proteomes" id="UP000682403">
    <property type="component" value="Unassembled WGS sequence"/>
</dbReference>
<keyword evidence="2" id="KW-1185">Reference proteome</keyword>
<accession>A0ABS5LA47</accession>
<reference evidence="1 2" key="1">
    <citation type="submission" date="2021-04" db="EMBL/GenBank/DDBJ databases">
        <title>Metabacillus sp. strain KIGAM252 whole genome sequence.</title>
        <authorList>
            <person name="Seo M.-J."/>
            <person name="Cho E.-S."/>
            <person name="Hwang C.Y."/>
            <person name="Yoon D.J."/>
        </authorList>
    </citation>
    <scope>NUCLEOTIDE SEQUENCE [LARGE SCALE GENOMIC DNA]</scope>
    <source>
        <strain evidence="1 2">KIGAM252</strain>
    </source>
</reference>
<name>A0ABS5LA47_9BACI</name>
<evidence type="ECO:0000313" key="1">
    <source>
        <dbReference type="EMBL" id="MBS2967588.1"/>
    </source>
</evidence>
<comment type="caution">
    <text evidence="1">The sequence shown here is derived from an EMBL/GenBank/DDBJ whole genome shotgun (WGS) entry which is preliminary data.</text>
</comment>
<dbReference type="RefSeq" id="WP_211556143.1">
    <property type="nucleotide sequence ID" value="NZ_JAGVRK010000001.1"/>
</dbReference>
<organism evidence="1 2">
    <name type="scientific">Metabacillus flavus</name>
    <dbReference type="NCBI Taxonomy" id="2823519"/>
    <lineage>
        <taxon>Bacteria</taxon>
        <taxon>Bacillati</taxon>
        <taxon>Bacillota</taxon>
        <taxon>Bacilli</taxon>
        <taxon>Bacillales</taxon>
        <taxon>Bacillaceae</taxon>
        <taxon>Metabacillus</taxon>
    </lineage>
</organism>
<dbReference type="EMBL" id="JAGVRK010000001">
    <property type="protein sequence ID" value="MBS2967588.1"/>
    <property type="molecule type" value="Genomic_DNA"/>
</dbReference>
<protein>
    <submittedName>
        <fullName evidence="1">Uncharacterized protein</fullName>
    </submittedName>
</protein>
<evidence type="ECO:0000313" key="2">
    <source>
        <dbReference type="Proteomes" id="UP000682403"/>
    </source>
</evidence>
<proteinExistence type="predicted"/>